<dbReference type="PANTHER" id="PTHR38791">
    <property type="entry name" value="ZN(II)2CYS6 TRANSCRIPTION FACTOR (EUROFUNG)-RELATED-RELATED"/>
    <property type="match status" value="1"/>
</dbReference>
<evidence type="ECO:0000256" key="1">
    <source>
        <dbReference type="ARBA" id="ARBA00023242"/>
    </source>
</evidence>
<dbReference type="GO" id="GO:0008270">
    <property type="term" value="F:zinc ion binding"/>
    <property type="evidence" value="ECO:0007669"/>
    <property type="project" value="InterPro"/>
</dbReference>
<keyword evidence="5" id="KW-1185">Reference proteome</keyword>
<dbReference type="InterPro" id="IPR053175">
    <property type="entry name" value="DHMBA_Reg_Transcription_Factor"/>
</dbReference>
<organism evidence="4 5">
    <name type="scientific">Periconia digitata</name>
    <dbReference type="NCBI Taxonomy" id="1303443"/>
    <lineage>
        <taxon>Eukaryota</taxon>
        <taxon>Fungi</taxon>
        <taxon>Dikarya</taxon>
        <taxon>Ascomycota</taxon>
        <taxon>Pezizomycotina</taxon>
        <taxon>Dothideomycetes</taxon>
        <taxon>Pleosporomycetidae</taxon>
        <taxon>Pleosporales</taxon>
        <taxon>Massarineae</taxon>
        <taxon>Periconiaceae</taxon>
        <taxon>Periconia</taxon>
    </lineage>
</organism>
<dbReference type="InterPro" id="IPR036864">
    <property type="entry name" value="Zn2-C6_fun-type_DNA-bd_sf"/>
</dbReference>
<dbReference type="OrthoDB" id="5375558at2759"/>
<protein>
    <recommendedName>
        <fullName evidence="3">Zn(2)-C6 fungal-type domain-containing protein</fullName>
    </recommendedName>
</protein>
<feature type="compositionally biased region" description="Low complexity" evidence="2">
    <location>
        <begin position="10"/>
        <end position="21"/>
    </location>
</feature>
<dbReference type="AlphaFoldDB" id="A0A9W4U478"/>
<feature type="compositionally biased region" description="Low complexity" evidence="2">
    <location>
        <begin position="180"/>
        <end position="224"/>
    </location>
</feature>
<dbReference type="PROSITE" id="PS00463">
    <property type="entry name" value="ZN2_CY6_FUNGAL_1"/>
    <property type="match status" value="1"/>
</dbReference>
<dbReference type="InterPro" id="IPR001138">
    <property type="entry name" value="Zn2Cys6_DnaBD"/>
</dbReference>
<name>A0A9W4U478_9PLEO</name>
<feature type="region of interest" description="Disordered" evidence="2">
    <location>
        <begin position="1"/>
        <end position="104"/>
    </location>
</feature>
<dbReference type="SUPFAM" id="SSF57701">
    <property type="entry name" value="Zn2/Cys6 DNA-binding domain"/>
    <property type="match status" value="1"/>
</dbReference>
<evidence type="ECO:0000313" key="5">
    <source>
        <dbReference type="Proteomes" id="UP001152607"/>
    </source>
</evidence>
<evidence type="ECO:0000256" key="2">
    <source>
        <dbReference type="SAM" id="MobiDB-lite"/>
    </source>
</evidence>
<evidence type="ECO:0000259" key="3">
    <source>
        <dbReference type="PROSITE" id="PS50048"/>
    </source>
</evidence>
<proteinExistence type="predicted"/>
<accession>A0A9W4U478</accession>
<dbReference type="PROSITE" id="PS50048">
    <property type="entry name" value="ZN2_CY6_FUNGAL_2"/>
    <property type="match status" value="1"/>
</dbReference>
<dbReference type="Proteomes" id="UP001152607">
    <property type="component" value="Unassembled WGS sequence"/>
</dbReference>
<comment type="caution">
    <text evidence="4">The sequence shown here is derived from an EMBL/GenBank/DDBJ whole genome shotgun (WGS) entry which is preliminary data.</text>
</comment>
<reference evidence="4" key="1">
    <citation type="submission" date="2023-01" db="EMBL/GenBank/DDBJ databases">
        <authorList>
            <person name="Van Ghelder C."/>
            <person name="Rancurel C."/>
        </authorList>
    </citation>
    <scope>NUCLEOTIDE SEQUENCE</scope>
    <source>
        <strain evidence="4">CNCM I-4278</strain>
    </source>
</reference>
<dbReference type="CDD" id="cd00067">
    <property type="entry name" value="GAL4"/>
    <property type="match status" value="1"/>
</dbReference>
<dbReference type="GO" id="GO:0000981">
    <property type="term" value="F:DNA-binding transcription factor activity, RNA polymerase II-specific"/>
    <property type="evidence" value="ECO:0007669"/>
    <property type="project" value="InterPro"/>
</dbReference>
<gene>
    <name evidence="4" type="ORF">PDIGIT_LOCUS1083</name>
</gene>
<dbReference type="SMART" id="SM00066">
    <property type="entry name" value="GAL4"/>
    <property type="match status" value="1"/>
</dbReference>
<sequence length="573" mass="62831">MADPNQARQPSYPSPHNSYPSPQMPAYTYPPPQGQASEPYRSPQGSNMSLPPLNLPPIRVDGQPQQQPQPGQPSMGSPLAPPPHGMQQYYAHPGHAPPGQPMGMNAQHLAMRYQLPPQANEQRMMSGGRHKKEIKRRTKTGCLTCRKRRIKCDEAHPVCRNCQKSKRDCLGYDPIFKQQPSPAQIQPAPNSAPHQVSVPATTPPSSAAYAGQVPQGYAPAASAGYPPPPPPTGTGHPQHDGFNSSAIDPALAAATDPSMHSQPQYNGVHALNPALRGSPYSSAPPEGPVKGNKMKISEIFPIANHNPPEVPPRAVSIPQELDDEFSNIFKNDYCAGLDVMLETKWFSTDNNALNRVFADRNLHEEAVFFTETVKYRSGANDMSGVFSQEARLLWHLLETCKHSTNGMNGTAPTGESDDLWLREVQARFDILEALLTNQTLESNPINQLAYPSDLPEQKTHELEFWQQLGDFVVVADHDVGATEYALSRMRNVLMAQEVRDAIYSIAIARHVGNRVRGFPNALPAPVDSNPESDLNKLSVAMSFISHECRSGSQQVIARICDMALLSWTVGRSL</sequence>
<feature type="region of interest" description="Disordered" evidence="2">
    <location>
        <begin position="180"/>
        <end position="289"/>
    </location>
</feature>
<dbReference type="Gene3D" id="4.10.240.10">
    <property type="entry name" value="Zn(2)-C6 fungal-type DNA-binding domain"/>
    <property type="match status" value="1"/>
</dbReference>
<dbReference type="PANTHER" id="PTHR38791:SF13">
    <property type="entry name" value="ZN(2)-C6 FUNGAL-TYPE DOMAIN-CONTAINING PROTEIN"/>
    <property type="match status" value="1"/>
</dbReference>
<dbReference type="Pfam" id="PF00172">
    <property type="entry name" value="Zn_clus"/>
    <property type="match status" value="1"/>
</dbReference>
<feature type="compositionally biased region" description="Low complexity" evidence="2">
    <location>
        <begin position="62"/>
        <end position="73"/>
    </location>
</feature>
<evidence type="ECO:0000313" key="4">
    <source>
        <dbReference type="EMBL" id="CAI6254010.1"/>
    </source>
</evidence>
<keyword evidence="1" id="KW-0539">Nucleus</keyword>
<feature type="domain" description="Zn(2)-C6 fungal-type" evidence="3">
    <location>
        <begin position="141"/>
        <end position="169"/>
    </location>
</feature>
<dbReference type="EMBL" id="CAOQHR010000001">
    <property type="protein sequence ID" value="CAI6254010.1"/>
    <property type="molecule type" value="Genomic_DNA"/>
</dbReference>